<name>A0ABX2VID9_9MYCO</name>
<feature type="region of interest" description="Disordered" evidence="1">
    <location>
        <begin position="1"/>
        <end position="82"/>
    </location>
</feature>
<comment type="caution">
    <text evidence="2">The sequence shown here is derived from an EMBL/GenBank/DDBJ whole genome shotgun (WGS) entry which is preliminary data.</text>
</comment>
<organism evidence="2 3">
    <name type="scientific">Mycobacterium mungi</name>
    <dbReference type="NCBI Taxonomy" id="1844474"/>
    <lineage>
        <taxon>Bacteria</taxon>
        <taxon>Bacillati</taxon>
        <taxon>Actinomycetota</taxon>
        <taxon>Actinomycetes</taxon>
        <taxon>Mycobacteriales</taxon>
        <taxon>Mycobacteriaceae</taxon>
        <taxon>Mycobacterium</taxon>
        <taxon>Mycobacterium tuberculosis complex</taxon>
    </lineage>
</organism>
<evidence type="ECO:0000313" key="2">
    <source>
        <dbReference type="EMBL" id="OAQ17510.1"/>
    </source>
</evidence>
<dbReference type="Proteomes" id="UP000078489">
    <property type="component" value="Unassembled WGS sequence"/>
</dbReference>
<evidence type="ECO:0000256" key="1">
    <source>
        <dbReference type="SAM" id="MobiDB-lite"/>
    </source>
</evidence>
<proteinExistence type="predicted"/>
<evidence type="ECO:0000313" key="3">
    <source>
        <dbReference type="Proteomes" id="UP000078489"/>
    </source>
</evidence>
<accession>A0ABX2VID9</accession>
<sequence length="82" mass="9232">MCHFSGGIPAPEADPPYDHCDQRTAMMPKRRRTRAQDRAYRIATERRQNHAARQRAQVLTQTAAATDTHGPPPDPNDDPPPF</sequence>
<reference evidence="2 3" key="1">
    <citation type="submission" date="2016-05" db="EMBL/GenBank/DDBJ databases">
        <title>Draft genome sequence of the Mycobacterium tuberculosis complex pathogen, M. mungi, identified in a banded mongoose (Mungos mungo) in Northern Botswana.</title>
        <authorList>
            <person name="Alexander K.A."/>
            <person name="Larsen M.H."/>
            <person name="Robbe-Austerman S."/>
            <person name="Stuber T.P."/>
            <person name="Camp P.M."/>
        </authorList>
    </citation>
    <scope>NUCLEOTIDE SEQUENCE [LARGE SCALE GENOMIC DNA]</scope>
    <source>
        <strain evidence="2 3">BM22813</strain>
    </source>
</reference>
<protein>
    <recommendedName>
        <fullName evidence="4">13E12 repeat-containing protein</fullName>
    </recommendedName>
</protein>
<gene>
    <name evidence="2" type="ORF">A7J32_11625</name>
</gene>
<feature type="compositionally biased region" description="Basic and acidic residues" evidence="1">
    <location>
        <begin position="34"/>
        <end position="48"/>
    </location>
</feature>
<feature type="compositionally biased region" description="Pro residues" evidence="1">
    <location>
        <begin position="70"/>
        <end position="82"/>
    </location>
</feature>
<evidence type="ECO:0008006" key="4">
    <source>
        <dbReference type="Google" id="ProtNLM"/>
    </source>
</evidence>
<keyword evidence="3" id="KW-1185">Reference proteome</keyword>
<dbReference type="EMBL" id="LXTB01000069">
    <property type="protein sequence ID" value="OAQ17510.1"/>
    <property type="molecule type" value="Genomic_DNA"/>
</dbReference>